<protein>
    <submittedName>
        <fullName evidence="6">Response regulator</fullName>
    </submittedName>
</protein>
<evidence type="ECO:0000256" key="1">
    <source>
        <dbReference type="ARBA" id="ARBA00022553"/>
    </source>
</evidence>
<dbReference type="SMART" id="SM00421">
    <property type="entry name" value="HTH_LUXR"/>
    <property type="match status" value="1"/>
</dbReference>
<keyword evidence="1 3" id="KW-0597">Phosphoprotein</keyword>
<dbReference type="InterPro" id="IPR016032">
    <property type="entry name" value="Sig_transdc_resp-reg_C-effctor"/>
</dbReference>
<dbReference type="SUPFAM" id="SSF46894">
    <property type="entry name" value="C-terminal effector domain of the bipartite response regulators"/>
    <property type="match status" value="1"/>
</dbReference>
<dbReference type="Pfam" id="PF00196">
    <property type="entry name" value="GerE"/>
    <property type="match status" value="1"/>
</dbReference>
<evidence type="ECO:0000259" key="5">
    <source>
        <dbReference type="PROSITE" id="PS50110"/>
    </source>
</evidence>
<dbReference type="Proteomes" id="UP000397656">
    <property type="component" value="Chromosome 2"/>
</dbReference>
<dbReference type="InterPro" id="IPR011006">
    <property type="entry name" value="CheY-like_superfamily"/>
</dbReference>
<dbReference type="InterPro" id="IPR036388">
    <property type="entry name" value="WH-like_DNA-bd_sf"/>
</dbReference>
<dbReference type="SMART" id="SM00448">
    <property type="entry name" value="REC"/>
    <property type="match status" value="1"/>
</dbReference>
<dbReference type="Pfam" id="PF00072">
    <property type="entry name" value="Response_reg"/>
    <property type="match status" value="1"/>
</dbReference>
<reference evidence="6 7" key="1">
    <citation type="submission" date="2020-10" db="EMBL/GenBank/DDBJ databases">
        <title>Complete genome sequence of Cupriavidus basilensis CCUG 49340T.</title>
        <authorList>
            <person name="Salva-Serra F."/>
            <person name="Donoso R.A."/>
            <person name="Cho K.H."/>
            <person name="Yoo J.A."/>
            <person name="Lee K."/>
            <person name="Yoon S.-H."/>
            <person name="Perez-Pantoja D."/>
            <person name="Moore E.R.B."/>
        </authorList>
    </citation>
    <scope>NUCLEOTIDE SEQUENCE [LARGE SCALE GENOMIC DNA]</scope>
    <source>
        <strain evidence="7">CCUG 49340</strain>
    </source>
</reference>
<dbReference type="GeneID" id="98403998"/>
<feature type="modified residue" description="4-aspartylphosphate" evidence="3">
    <location>
        <position position="62"/>
    </location>
</feature>
<dbReference type="GO" id="GO:0003677">
    <property type="term" value="F:DNA binding"/>
    <property type="evidence" value="ECO:0007669"/>
    <property type="project" value="UniProtKB-KW"/>
</dbReference>
<feature type="domain" description="Response regulatory" evidence="5">
    <location>
        <begin position="11"/>
        <end position="130"/>
    </location>
</feature>
<evidence type="ECO:0000313" key="7">
    <source>
        <dbReference type="Proteomes" id="UP000397656"/>
    </source>
</evidence>
<dbReference type="PRINTS" id="PR00038">
    <property type="entry name" value="HTHLUXR"/>
</dbReference>
<dbReference type="GO" id="GO:0006355">
    <property type="term" value="P:regulation of DNA-templated transcription"/>
    <property type="evidence" value="ECO:0007669"/>
    <property type="project" value="InterPro"/>
</dbReference>
<name>A0A7M2H8R9_9BURK</name>
<dbReference type="PROSITE" id="PS50110">
    <property type="entry name" value="RESPONSE_REGULATORY"/>
    <property type="match status" value="1"/>
</dbReference>
<evidence type="ECO:0000256" key="3">
    <source>
        <dbReference type="PROSITE-ProRule" id="PRU00169"/>
    </source>
</evidence>
<accession>A0A7M2H8R9</accession>
<dbReference type="Gene3D" id="3.40.50.2300">
    <property type="match status" value="1"/>
</dbReference>
<proteinExistence type="predicted"/>
<evidence type="ECO:0000313" key="6">
    <source>
        <dbReference type="EMBL" id="QOT80502.1"/>
    </source>
</evidence>
<keyword evidence="2" id="KW-0238">DNA-binding</keyword>
<dbReference type="GO" id="GO:0000160">
    <property type="term" value="P:phosphorelay signal transduction system"/>
    <property type="evidence" value="ECO:0007669"/>
    <property type="project" value="InterPro"/>
</dbReference>
<dbReference type="SUPFAM" id="SSF52172">
    <property type="entry name" value="CheY-like"/>
    <property type="match status" value="1"/>
</dbReference>
<dbReference type="EMBL" id="CP062804">
    <property type="protein sequence ID" value="QOT80502.1"/>
    <property type="molecule type" value="Genomic_DNA"/>
</dbReference>
<dbReference type="RefSeq" id="WP_170301809.1">
    <property type="nucleotide sequence ID" value="NZ_CP062804.1"/>
</dbReference>
<sequence>MPANLSLSKSHIVIADDHPVMLLGLRGLLAQFEGMEIAGIARNSTEILAALSRRPCDILLTDYAMPGGVHGDGLPMIEFVRRRYPALSILVVTMLENPTQIGRLVRFERLSVVSKLDDASHIAVGLTQVLDGMRYLSPTIRHLLDSTGPDMDVRARFSALSPRETDVIRLYLSGMSVSQIGLSLGRSVKTISTQKVSAMRKLGLRGDLDLFSYAVSVGLLGRPRKRAAGKLVPRPKNSGPL</sequence>
<dbReference type="PROSITE" id="PS00622">
    <property type="entry name" value="HTH_LUXR_1"/>
    <property type="match status" value="1"/>
</dbReference>
<gene>
    <name evidence="6" type="ORF">F7R26_023975</name>
</gene>
<dbReference type="InterPro" id="IPR039420">
    <property type="entry name" value="WalR-like"/>
</dbReference>
<dbReference type="Gene3D" id="1.10.10.10">
    <property type="entry name" value="Winged helix-like DNA-binding domain superfamily/Winged helix DNA-binding domain"/>
    <property type="match status" value="1"/>
</dbReference>
<dbReference type="InterPro" id="IPR000792">
    <property type="entry name" value="Tscrpt_reg_LuxR_C"/>
</dbReference>
<dbReference type="InterPro" id="IPR058245">
    <property type="entry name" value="NreC/VraR/RcsB-like_REC"/>
</dbReference>
<dbReference type="InterPro" id="IPR001789">
    <property type="entry name" value="Sig_transdc_resp-reg_receiver"/>
</dbReference>
<dbReference type="PANTHER" id="PTHR43214:SF17">
    <property type="entry name" value="TRANSCRIPTIONAL REGULATORY PROTEIN RCSB"/>
    <property type="match status" value="1"/>
</dbReference>
<feature type="domain" description="HTH luxR-type" evidence="4">
    <location>
        <begin position="153"/>
        <end position="218"/>
    </location>
</feature>
<dbReference type="AlphaFoldDB" id="A0A7M2H8R9"/>
<evidence type="ECO:0000256" key="2">
    <source>
        <dbReference type="ARBA" id="ARBA00023125"/>
    </source>
</evidence>
<organism evidence="6 7">
    <name type="scientific">Cupriavidus basilensis</name>
    <dbReference type="NCBI Taxonomy" id="68895"/>
    <lineage>
        <taxon>Bacteria</taxon>
        <taxon>Pseudomonadati</taxon>
        <taxon>Pseudomonadota</taxon>
        <taxon>Betaproteobacteria</taxon>
        <taxon>Burkholderiales</taxon>
        <taxon>Burkholderiaceae</taxon>
        <taxon>Cupriavidus</taxon>
    </lineage>
</organism>
<evidence type="ECO:0000259" key="4">
    <source>
        <dbReference type="PROSITE" id="PS50043"/>
    </source>
</evidence>
<dbReference type="PANTHER" id="PTHR43214">
    <property type="entry name" value="TWO-COMPONENT RESPONSE REGULATOR"/>
    <property type="match status" value="1"/>
</dbReference>
<dbReference type="CDD" id="cd06170">
    <property type="entry name" value="LuxR_C_like"/>
    <property type="match status" value="1"/>
</dbReference>
<dbReference type="PROSITE" id="PS50043">
    <property type="entry name" value="HTH_LUXR_2"/>
    <property type="match status" value="1"/>
</dbReference>
<dbReference type="CDD" id="cd17535">
    <property type="entry name" value="REC_NarL-like"/>
    <property type="match status" value="1"/>
</dbReference>